<reference evidence="1" key="2">
    <citation type="journal article" date="2019" name="Genome Biol. Evol.">
        <title>Day and night: Metabolic profiles and evolutionary relationships of six axenic non-marine cyanobacteria.</title>
        <authorList>
            <person name="Will S.E."/>
            <person name="Henke P."/>
            <person name="Boedeker C."/>
            <person name="Huang S."/>
            <person name="Brinkmann H."/>
            <person name="Rohde M."/>
            <person name="Jarek M."/>
            <person name="Friedl T."/>
            <person name="Seufert S."/>
            <person name="Schumacher M."/>
            <person name="Overmann J."/>
            <person name="Neumann-Schaal M."/>
            <person name="Petersen J."/>
        </authorList>
    </citation>
    <scope>NUCLEOTIDE SEQUENCE [LARGE SCALE GENOMIC DNA]</scope>
    <source>
        <strain evidence="1">PCC 7102</strain>
    </source>
</reference>
<keyword evidence="2" id="KW-1185">Reference proteome</keyword>
<dbReference type="RefSeq" id="WP_019492146.1">
    <property type="nucleotide sequence ID" value="NZ_RSCL01000014.1"/>
</dbReference>
<comment type="caution">
    <text evidence="1">The sequence shown here is derived from an EMBL/GenBank/DDBJ whole genome shotgun (WGS) entry which is preliminary data.</text>
</comment>
<gene>
    <name evidence="1" type="ORF">DSM106972_054540</name>
</gene>
<accession>A0A3S1CK49</accession>
<organism evidence="1 2">
    <name type="scientific">Dulcicalothrix desertica PCC 7102</name>
    <dbReference type="NCBI Taxonomy" id="232991"/>
    <lineage>
        <taxon>Bacteria</taxon>
        <taxon>Bacillati</taxon>
        <taxon>Cyanobacteriota</taxon>
        <taxon>Cyanophyceae</taxon>
        <taxon>Nostocales</taxon>
        <taxon>Calotrichaceae</taxon>
        <taxon>Dulcicalothrix</taxon>
    </lineage>
</organism>
<dbReference type="Proteomes" id="UP000271624">
    <property type="component" value="Unassembled WGS sequence"/>
</dbReference>
<protein>
    <submittedName>
        <fullName evidence="1">Uncharacterized protein</fullName>
    </submittedName>
</protein>
<evidence type="ECO:0000313" key="2">
    <source>
        <dbReference type="Proteomes" id="UP000271624"/>
    </source>
</evidence>
<evidence type="ECO:0000313" key="1">
    <source>
        <dbReference type="EMBL" id="RUT03146.1"/>
    </source>
</evidence>
<name>A0A3S1CK49_9CYAN</name>
<dbReference type="EMBL" id="RSCL01000014">
    <property type="protein sequence ID" value="RUT03146.1"/>
    <property type="molecule type" value="Genomic_DNA"/>
</dbReference>
<reference evidence="1" key="1">
    <citation type="submission" date="2018-12" db="EMBL/GenBank/DDBJ databases">
        <authorList>
            <person name="Will S."/>
            <person name="Neumann-Schaal M."/>
            <person name="Henke P."/>
        </authorList>
    </citation>
    <scope>NUCLEOTIDE SEQUENCE</scope>
    <source>
        <strain evidence="1">PCC 7102</strain>
    </source>
</reference>
<proteinExistence type="predicted"/>
<dbReference type="AlphaFoldDB" id="A0A3S1CK49"/>
<dbReference type="OrthoDB" id="466034at2"/>
<sequence>MNSGRGILLIALVIPGLIVMGSSLYAYDVDYNALERTEDYIERLARDGNGSTRQLDFAYHRSLSHRINAFTDGTWGFIGAAIAALGVHGMITMKEDDFGFIGKKQDKKKAQ</sequence>